<dbReference type="Proteomes" id="UP001497512">
    <property type="component" value="Chromosome 19"/>
</dbReference>
<organism evidence="1 2">
    <name type="scientific">Sphagnum troendelagicum</name>
    <dbReference type="NCBI Taxonomy" id="128251"/>
    <lineage>
        <taxon>Eukaryota</taxon>
        <taxon>Viridiplantae</taxon>
        <taxon>Streptophyta</taxon>
        <taxon>Embryophyta</taxon>
        <taxon>Bryophyta</taxon>
        <taxon>Sphagnophytina</taxon>
        <taxon>Sphagnopsida</taxon>
        <taxon>Sphagnales</taxon>
        <taxon>Sphagnaceae</taxon>
        <taxon>Sphagnum</taxon>
    </lineage>
</organism>
<dbReference type="EMBL" id="OZ019911">
    <property type="protein sequence ID" value="CAK9213409.1"/>
    <property type="molecule type" value="Genomic_DNA"/>
</dbReference>
<gene>
    <name evidence="1" type="ORF">CSSPTR1EN2_LOCUS11722</name>
</gene>
<accession>A0ABP0U5M4</accession>
<sequence length="238" mass="25561">MRQDAAAGGSIPYVISPEDLIQGSLKNYCGVVLDCETGDYLGTTVLFVPPDPGQEGAHFPRSGKSSWVTSINVVGARSEVLVRNSKKETHVAQLLLTSSAFGLVFLSVHTWPGTFGLAFLRMVTGPSSLPHRQFVEPQCGDRVYVLGFEANWESGIIADVRLRPAKVISSVHGDVVKVDFTAGQLGGMLTTPRGFMGGLVVRADGYWTGLITCHALPNHPELADFASASKIYSLLEEL</sequence>
<keyword evidence="2" id="KW-1185">Reference proteome</keyword>
<reference evidence="1" key="1">
    <citation type="submission" date="2024-02" db="EMBL/GenBank/DDBJ databases">
        <authorList>
            <consortium name="ELIXIR-Norway"/>
            <consortium name="Elixir Norway"/>
        </authorList>
    </citation>
    <scope>NUCLEOTIDE SEQUENCE</scope>
</reference>
<protein>
    <submittedName>
        <fullName evidence="1">Uncharacterized protein</fullName>
    </submittedName>
</protein>
<evidence type="ECO:0000313" key="2">
    <source>
        <dbReference type="Proteomes" id="UP001497512"/>
    </source>
</evidence>
<evidence type="ECO:0000313" key="1">
    <source>
        <dbReference type="EMBL" id="CAK9213409.1"/>
    </source>
</evidence>
<proteinExistence type="predicted"/>
<name>A0ABP0U5M4_9BRYO</name>